<feature type="non-terminal residue" evidence="3">
    <location>
        <position position="1"/>
    </location>
</feature>
<dbReference type="Gene3D" id="3.30.1330.30">
    <property type="match status" value="1"/>
</dbReference>
<proteinExistence type="inferred from homology"/>
<dbReference type="EMBL" id="QKKF02020763">
    <property type="protein sequence ID" value="RZF39083.1"/>
    <property type="molecule type" value="Genomic_DNA"/>
</dbReference>
<feature type="compositionally biased region" description="Basic residues" evidence="2">
    <location>
        <begin position="32"/>
        <end position="43"/>
    </location>
</feature>
<comment type="caution">
    <text evidence="3">The sequence shown here is derived from an EMBL/GenBank/DDBJ whole genome shotgun (WGS) entry which is preliminary data.</text>
</comment>
<comment type="similarity">
    <text evidence="1">Belongs to the eukaryotic ribosomal protein eL8 family.</text>
</comment>
<dbReference type="GO" id="GO:0022625">
    <property type="term" value="C:cytosolic large ribosomal subunit"/>
    <property type="evidence" value="ECO:0007669"/>
    <property type="project" value="UniProtKB-UniRule"/>
</dbReference>
<keyword evidence="1" id="KW-0687">Ribonucleoprotein</keyword>
<sequence>HTPVLRFLEKYKPETPESEKARLKARAERKVSPKRGRATKRPHSSSGRQHCCQTRSNRKRRSCLIAHDVRSHRGSTDNTCLPASLVQEDGSSLLYSIGKKARLGTPCSNRKTCTCLAITQVIEAVKTNYNERYEEIKRHWGACLLGEQVDGAHCQDREKAKARSWPETGLVLCIFLLQVEN</sequence>
<keyword evidence="1" id="KW-0689">Ribosomal protein</keyword>
<dbReference type="Proteomes" id="UP000291343">
    <property type="component" value="Unassembled WGS sequence"/>
</dbReference>
<organism evidence="3 4">
    <name type="scientific">Laodelphax striatellus</name>
    <name type="common">Small brown planthopper</name>
    <name type="synonym">Delphax striatella</name>
    <dbReference type="NCBI Taxonomy" id="195883"/>
    <lineage>
        <taxon>Eukaryota</taxon>
        <taxon>Metazoa</taxon>
        <taxon>Ecdysozoa</taxon>
        <taxon>Arthropoda</taxon>
        <taxon>Hexapoda</taxon>
        <taxon>Insecta</taxon>
        <taxon>Pterygota</taxon>
        <taxon>Neoptera</taxon>
        <taxon>Paraneoptera</taxon>
        <taxon>Hemiptera</taxon>
        <taxon>Auchenorrhyncha</taxon>
        <taxon>Fulgoroidea</taxon>
        <taxon>Delphacidae</taxon>
        <taxon>Criomorphinae</taxon>
        <taxon>Laodelphax</taxon>
    </lineage>
</organism>
<accession>A0A482X038</accession>
<evidence type="ECO:0000313" key="3">
    <source>
        <dbReference type="EMBL" id="RZF39083.1"/>
    </source>
</evidence>
<dbReference type="GO" id="GO:0003723">
    <property type="term" value="F:RNA binding"/>
    <property type="evidence" value="ECO:0007669"/>
    <property type="project" value="UniProtKB-UniRule"/>
</dbReference>
<dbReference type="OrthoDB" id="29563at2759"/>
<evidence type="ECO:0000256" key="2">
    <source>
        <dbReference type="SAM" id="MobiDB-lite"/>
    </source>
</evidence>
<dbReference type="STRING" id="195883.A0A482X038"/>
<dbReference type="AlphaFoldDB" id="A0A482X038"/>
<feature type="compositionally biased region" description="Basic and acidic residues" evidence="2">
    <location>
        <begin position="7"/>
        <end position="31"/>
    </location>
</feature>
<reference evidence="3 4" key="1">
    <citation type="journal article" date="2017" name="Gigascience">
        <title>Genome sequence of the small brown planthopper, Laodelphax striatellus.</title>
        <authorList>
            <person name="Zhu J."/>
            <person name="Jiang F."/>
            <person name="Wang X."/>
            <person name="Yang P."/>
            <person name="Bao Y."/>
            <person name="Zhao W."/>
            <person name="Wang W."/>
            <person name="Lu H."/>
            <person name="Wang Q."/>
            <person name="Cui N."/>
            <person name="Li J."/>
            <person name="Chen X."/>
            <person name="Luo L."/>
            <person name="Yu J."/>
            <person name="Kang L."/>
            <person name="Cui F."/>
        </authorList>
    </citation>
    <scope>NUCLEOTIDE SEQUENCE [LARGE SCALE GENOMIC DNA]</scope>
    <source>
        <strain evidence="3">Lst14</strain>
    </source>
</reference>
<dbReference type="InterPro" id="IPR001921">
    <property type="entry name" value="Ribosomal_eL8_euk"/>
</dbReference>
<evidence type="ECO:0000256" key="1">
    <source>
        <dbReference type="RuleBase" id="RU367042"/>
    </source>
</evidence>
<dbReference type="SUPFAM" id="SSF55315">
    <property type="entry name" value="L30e-like"/>
    <property type="match status" value="1"/>
</dbReference>
<protein>
    <recommendedName>
        <fullName evidence="1">60S ribosomal protein L7a</fullName>
    </recommendedName>
</protein>
<dbReference type="InterPro" id="IPR029064">
    <property type="entry name" value="Ribosomal_eL30-like_sf"/>
</dbReference>
<gene>
    <name evidence="3" type="ORF">LSTR_LSTR015820</name>
</gene>
<dbReference type="PRINTS" id="PR00882">
    <property type="entry name" value="RIBOSOMALL7A"/>
</dbReference>
<comment type="function">
    <text evidence="1">Component of the ribosome.</text>
</comment>
<feature type="region of interest" description="Disordered" evidence="2">
    <location>
        <begin position="1"/>
        <end position="55"/>
    </location>
</feature>
<feature type="compositionally biased region" description="Polar residues" evidence="2">
    <location>
        <begin position="44"/>
        <end position="55"/>
    </location>
</feature>
<evidence type="ECO:0000313" key="4">
    <source>
        <dbReference type="Proteomes" id="UP000291343"/>
    </source>
</evidence>
<dbReference type="InParanoid" id="A0A482X038"/>
<name>A0A482X038_LAOST</name>
<keyword evidence="4" id="KW-1185">Reference proteome</keyword>